<protein>
    <recommendedName>
        <fullName evidence="1">AAA+ ATPase domain-containing protein</fullName>
    </recommendedName>
</protein>
<dbReference type="OrthoDB" id="9781481at2"/>
<reference evidence="2 3" key="1">
    <citation type="submission" date="2017-06" db="EMBL/GenBank/DDBJ databases">
        <title>Draft Genome Sequence of Natranaerobius trueperi halophilic, alkalithermophilic bacteria from soda lakes.</title>
        <authorList>
            <person name="Zhao B."/>
        </authorList>
    </citation>
    <scope>NUCLEOTIDE SEQUENCE [LARGE SCALE GENOMIC DNA]</scope>
    <source>
        <strain evidence="2 3">DSM 18760</strain>
    </source>
</reference>
<organism evidence="2 3">
    <name type="scientific">Natranaerobius trueperi</name>
    <dbReference type="NCBI Taxonomy" id="759412"/>
    <lineage>
        <taxon>Bacteria</taxon>
        <taxon>Bacillati</taxon>
        <taxon>Bacillota</taxon>
        <taxon>Clostridia</taxon>
        <taxon>Natranaerobiales</taxon>
        <taxon>Natranaerobiaceae</taxon>
        <taxon>Natranaerobius</taxon>
    </lineage>
</organism>
<sequence>MTKGTVEILKRDAKKFSKNYSEDNIEKAKEKHERFLEKFPREKIKEMELEEYALGKTKQGSFCWWLEFHTTELGSIKGGTANKLRIYYSPKENEWKYPDGFNSVEEAWEKLRGDIIKLIEAYDEAPYEGINEENLLYSANMLKGKILYLYHPDKFLPMYNSKHIQEFLDLLDVPREKWAAKDSVECNLLLKEELKNIEMFNRWHSCKISEFLYQTYMPNTKFFKIAPGRDAMYWDEARKGGFISVGWNDLGDLNQYPDYEEFKNAFIKNDFHQTRHKNAEKANELWQFFNLKPGDKIIANKGKSQILGVGTVTEGYKFRDDFEDQKHVVAVNWEETFDPPLEIPKQDYWPKKTIIEIPQKKYLEWIHKTQDTGGFSPDQEKFFERLERALERKGQCILYGPPGTGKTYLAKQYVRWKNDKNEILKKNETSDKKVWMMVASSTGNFQWEEILDSKGKVEYTEKSIQRNFKMAKKGDKILCYKGGAKEKNKGFVGLAEVEKPLTDGTLTVRAKRSFKDTILLDEIKDEAVYKLSQPGKMGNRGTMFELNDDFVEMIRNILLEMEDQESADMLAETTTKNNLSECTFHPSFTYEDFIEGYKPIPTDEGKVVFELQEGIFTKLCKKAQESPDIPFYLIIDEINRGNVPKILGEMITLLEKDKRDMEVTLPQSKDSFVIPPNIYLIGTMNTSDRSIKMMDAALKRRFAFIECMPQKELINEEIDELGISPGKILEQINEKLVEIEGRDKQIGHAYFMKDGKQIYSVADLKEVFELEIIPLLQEYCYDDYERLAEIIGEGLVDSENLMINSEIFQEPDDVFVSELVKHFKG</sequence>
<evidence type="ECO:0000259" key="1">
    <source>
        <dbReference type="SMART" id="SM00382"/>
    </source>
</evidence>
<dbReference type="PANTHER" id="PTHR37291">
    <property type="entry name" value="5-METHYLCYTOSINE-SPECIFIC RESTRICTION ENZYME B"/>
    <property type="match status" value="1"/>
</dbReference>
<dbReference type="InterPro" id="IPR011704">
    <property type="entry name" value="ATPase_dyneun-rel_AAA"/>
</dbReference>
<name>A0A226BYK4_9FIRM</name>
<dbReference type="EMBL" id="NIQC01000008">
    <property type="protein sequence ID" value="OWZ84093.1"/>
    <property type="molecule type" value="Genomic_DNA"/>
</dbReference>
<dbReference type="Pfam" id="PF01878">
    <property type="entry name" value="EVE"/>
    <property type="match status" value="1"/>
</dbReference>
<dbReference type="GO" id="GO:0005524">
    <property type="term" value="F:ATP binding"/>
    <property type="evidence" value="ECO:0007669"/>
    <property type="project" value="InterPro"/>
</dbReference>
<feature type="domain" description="AAA+ ATPase" evidence="1">
    <location>
        <begin position="392"/>
        <end position="712"/>
    </location>
</feature>
<dbReference type="InterPro" id="IPR002740">
    <property type="entry name" value="EVE_domain"/>
</dbReference>
<dbReference type="PANTHER" id="PTHR37291:SF1">
    <property type="entry name" value="TYPE IV METHYL-DIRECTED RESTRICTION ENZYME ECOKMCRB SUBUNIT"/>
    <property type="match status" value="1"/>
</dbReference>
<dbReference type="AlphaFoldDB" id="A0A226BYK4"/>
<dbReference type="Gene3D" id="3.40.50.300">
    <property type="entry name" value="P-loop containing nucleotide triphosphate hydrolases"/>
    <property type="match status" value="2"/>
</dbReference>
<dbReference type="REBASE" id="230882">
    <property type="entry name" value="Ntr18760McrBC2P"/>
</dbReference>
<dbReference type="Pfam" id="PF07728">
    <property type="entry name" value="AAA_5"/>
    <property type="match status" value="1"/>
</dbReference>
<keyword evidence="3" id="KW-1185">Reference proteome</keyword>
<evidence type="ECO:0000313" key="2">
    <source>
        <dbReference type="EMBL" id="OWZ84093.1"/>
    </source>
</evidence>
<comment type="caution">
    <text evidence="2">The sequence shown here is derived from an EMBL/GenBank/DDBJ whole genome shotgun (WGS) entry which is preliminary data.</text>
</comment>
<accession>A0A226BYK4</accession>
<dbReference type="InterPro" id="IPR027417">
    <property type="entry name" value="P-loop_NTPase"/>
</dbReference>
<dbReference type="SMART" id="SM00382">
    <property type="entry name" value="AAA"/>
    <property type="match status" value="1"/>
</dbReference>
<evidence type="ECO:0000313" key="3">
    <source>
        <dbReference type="Proteomes" id="UP000214588"/>
    </source>
</evidence>
<gene>
    <name evidence="2" type="ORF">CDO51_05100</name>
</gene>
<dbReference type="InterPro" id="IPR052934">
    <property type="entry name" value="Methyl-DNA_Rec/Restrict_Enz"/>
</dbReference>
<dbReference type="SUPFAM" id="SSF52540">
    <property type="entry name" value="P-loop containing nucleoside triphosphate hydrolases"/>
    <property type="match status" value="1"/>
</dbReference>
<dbReference type="GO" id="GO:0016887">
    <property type="term" value="F:ATP hydrolysis activity"/>
    <property type="evidence" value="ECO:0007669"/>
    <property type="project" value="InterPro"/>
</dbReference>
<dbReference type="Proteomes" id="UP000214588">
    <property type="component" value="Unassembled WGS sequence"/>
</dbReference>
<dbReference type="RefSeq" id="WP_089023226.1">
    <property type="nucleotide sequence ID" value="NZ_NIQC01000008.1"/>
</dbReference>
<dbReference type="InterPro" id="IPR003593">
    <property type="entry name" value="AAA+_ATPase"/>
</dbReference>
<proteinExistence type="predicted"/>